<proteinExistence type="predicted"/>
<dbReference type="WBParaSite" id="TCLT_0000871901-mRNA-1">
    <property type="protein sequence ID" value="TCLT_0000871901-mRNA-1"/>
    <property type="gene ID" value="TCLT_0000871901"/>
</dbReference>
<feature type="domain" description="TAR DNA-binding protein 43 N-terminal" evidence="2">
    <location>
        <begin position="22"/>
        <end position="97"/>
    </location>
</feature>
<reference evidence="5" key="1">
    <citation type="submission" date="2017-02" db="UniProtKB">
        <authorList>
            <consortium name="WormBaseParasite"/>
        </authorList>
    </citation>
    <scope>IDENTIFICATION</scope>
</reference>
<evidence type="ECO:0000313" key="5">
    <source>
        <dbReference type="WBParaSite" id="TCLT_0000871901-mRNA-1"/>
    </source>
</evidence>
<dbReference type="InterPro" id="IPR041105">
    <property type="entry name" value="TDP-43_N"/>
</dbReference>
<organism evidence="5">
    <name type="scientific">Thelazia callipaeda</name>
    <name type="common">Oriental eyeworm</name>
    <name type="synonym">Parasitic nematode</name>
    <dbReference type="NCBI Taxonomy" id="103827"/>
    <lineage>
        <taxon>Eukaryota</taxon>
        <taxon>Metazoa</taxon>
        <taxon>Ecdysozoa</taxon>
        <taxon>Nematoda</taxon>
        <taxon>Chromadorea</taxon>
        <taxon>Rhabditida</taxon>
        <taxon>Spirurina</taxon>
        <taxon>Spiruromorpha</taxon>
        <taxon>Thelazioidea</taxon>
        <taxon>Thelaziidae</taxon>
        <taxon>Thelazia</taxon>
    </lineage>
</organism>
<feature type="region of interest" description="Disordered" evidence="1">
    <location>
        <begin position="141"/>
        <end position="171"/>
    </location>
</feature>
<accession>A0A0N5D6Q0</accession>
<dbReference type="AlphaFoldDB" id="A0A0N5D6Q0"/>
<evidence type="ECO:0000259" key="2">
    <source>
        <dbReference type="Pfam" id="PF18694"/>
    </source>
</evidence>
<protein>
    <submittedName>
        <fullName evidence="5">TDP43_N domain-containing protein</fullName>
    </submittedName>
</protein>
<reference evidence="3 4" key="2">
    <citation type="submission" date="2018-11" db="EMBL/GenBank/DDBJ databases">
        <authorList>
            <consortium name="Pathogen Informatics"/>
        </authorList>
    </citation>
    <scope>NUCLEOTIDE SEQUENCE [LARGE SCALE GENOMIC DNA]</scope>
</reference>
<evidence type="ECO:0000256" key="1">
    <source>
        <dbReference type="SAM" id="MobiDB-lite"/>
    </source>
</evidence>
<evidence type="ECO:0000313" key="4">
    <source>
        <dbReference type="Proteomes" id="UP000276776"/>
    </source>
</evidence>
<dbReference type="STRING" id="103827.A0A0N5D6Q0"/>
<keyword evidence="4" id="KW-1185">Reference proteome</keyword>
<dbReference type="OrthoDB" id="5795279at2759"/>
<dbReference type="Pfam" id="PF18694">
    <property type="entry name" value="TDP-43_N"/>
    <property type="match status" value="1"/>
</dbReference>
<dbReference type="Proteomes" id="UP000276776">
    <property type="component" value="Unassembled WGS sequence"/>
</dbReference>
<feature type="compositionally biased region" description="Polar residues" evidence="1">
    <location>
        <begin position="144"/>
        <end position="156"/>
    </location>
</feature>
<sequence>MYGEQICSSDESLKSVTTAEEFVVVSNAMGGKGIEIPVCPTHGVLHMKMLKSIFKDATGLKYRNPDSGLDRVLLMDHDETFFITPIGGWKDKTFTVVRPTKFGRASILVIIPQAYIILARQPGNQKKQTKRALANKFKMMANAEGNTETKARSTPSGAKASAVSVGPENAS</sequence>
<gene>
    <name evidence="3" type="ORF">TCLT_LOCUS8708</name>
</gene>
<name>A0A0N5D6Q0_THECL</name>
<dbReference type="OMA" id="CAPEEWV"/>
<dbReference type="EMBL" id="UYYF01004672">
    <property type="protein sequence ID" value="VDN06287.1"/>
    <property type="molecule type" value="Genomic_DNA"/>
</dbReference>
<dbReference type="CDD" id="cd19609">
    <property type="entry name" value="NTD_TDP-43"/>
    <property type="match status" value="1"/>
</dbReference>
<evidence type="ECO:0000313" key="3">
    <source>
        <dbReference type="EMBL" id="VDN06287.1"/>
    </source>
</evidence>